<evidence type="ECO:0000259" key="1">
    <source>
        <dbReference type="Pfam" id="PF01022"/>
    </source>
</evidence>
<dbReference type="STRING" id="647171.MetfoDRAFT_1001"/>
<reference evidence="2 3" key="1">
    <citation type="submission" date="2011-09" db="EMBL/GenBank/DDBJ databases">
        <title>The draft genome of Methanotorris formicicus Mc-S-70.</title>
        <authorList>
            <consortium name="US DOE Joint Genome Institute (JGI-PGF)"/>
            <person name="Lucas S."/>
            <person name="Han J."/>
            <person name="Lapidus A."/>
            <person name="Cheng J.-F."/>
            <person name="Goodwin L."/>
            <person name="Pitluck S."/>
            <person name="Peters L."/>
            <person name="Land M.L."/>
            <person name="Hauser L."/>
            <person name="Sieprawska-Lupa M."/>
            <person name="Takai K."/>
            <person name="Miyazaki J."/>
            <person name="Whitman W."/>
            <person name="Woyke T.J."/>
        </authorList>
    </citation>
    <scope>NUCLEOTIDE SEQUENCE [LARGE SCALE GENOMIC DNA]</scope>
    <source>
        <strain evidence="2 3">Mc-S-70</strain>
    </source>
</reference>
<dbReference type="EMBL" id="AGJL01000021">
    <property type="protein sequence ID" value="EHP86713.1"/>
    <property type="molecule type" value="Genomic_DNA"/>
</dbReference>
<keyword evidence="3" id="KW-1185">Reference proteome</keyword>
<dbReference type="InterPro" id="IPR036388">
    <property type="entry name" value="WH-like_DNA-bd_sf"/>
</dbReference>
<comment type="caution">
    <text evidence="2">The sequence shown here is derived from an EMBL/GenBank/DDBJ whole genome shotgun (WGS) entry which is preliminary data.</text>
</comment>
<dbReference type="InterPro" id="IPR036390">
    <property type="entry name" value="WH_DNA-bd_sf"/>
</dbReference>
<dbReference type="Gene3D" id="1.10.10.10">
    <property type="entry name" value="Winged helix-like DNA-binding domain superfamily/Winged helix DNA-binding domain"/>
    <property type="match status" value="1"/>
</dbReference>
<dbReference type="SUPFAM" id="SSF46785">
    <property type="entry name" value="Winged helix' DNA-binding domain"/>
    <property type="match status" value="1"/>
</dbReference>
<dbReference type="AlphaFoldDB" id="H1KYX8"/>
<feature type="domain" description="HTH arsR-type" evidence="1">
    <location>
        <begin position="12"/>
        <end position="57"/>
    </location>
</feature>
<dbReference type="InterPro" id="IPR011991">
    <property type="entry name" value="ArsR-like_HTH"/>
</dbReference>
<gene>
    <name evidence="2" type="ORF">MetfoDRAFT_1001</name>
</gene>
<dbReference type="CDD" id="cd00090">
    <property type="entry name" value="HTH_ARSR"/>
    <property type="match status" value="1"/>
</dbReference>
<sequence length="69" mass="7750">MQRLLKMLVSSKKRYKIILNLSDVPKPLTKLSKALGIKPSNLLPHLRALEFEGLVKSENGKYKLTESGS</sequence>
<organism evidence="2 3">
    <name type="scientific">Methanotorris formicicus Mc-S-70</name>
    <dbReference type="NCBI Taxonomy" id="647171"/>
    <lineage>
        <taxon>Archaea</taxon>
        <taxon>Methanobacteriati</taxon>
        <taxon>Methanobacteriota</taxon>
        <taxon>Methanomada group</taxon>
        <taxon>Methanococci</taxon>
        <taxon>Methanococcales</taxon>
        <taxon>Methanocaldococcaceae</taxon>
        <taxon>Methanotorris</taxon>
    </lineage>
</organism>
<proteinExistence type="predicted"/>
<dbReference type="InterPro" id="IPR001845">
    <property type="entry name" value="HTH_ArsR_DNA-bd_dom"/>
</dbReference>
<name>H1KYX8_9EURY</name>
<evidence type="ECO:0000313" key="2">
    <source>
        <dbReference type="EMBL" id="EHP86713.1"/>
    </source>
</evidence>
<evidence type="ECO:0000313" key="3">
    <source>
        <dbReference type="Proteomes" id="UP000003706"/>
    </source>
</evidence>
<dbReference type="Pfam" id="PF01022">
    <property type="entry name" value="HTH_5"/>
    <property type="match status" value="1"/>
</dbReference>
<protein>
    <submittedName>
        <fullName evidence="2">Regulatory protein ArsR</fullName>
    </submittedName>
</protein>
<accession>H1KYX8</accession>
<dbReference type="Proteomes" id="UP000003706">
    <property type="component" value="Unassembled WGS sequence"/>
</dbReference>
<dbReference type="RefSeq" id="WP_007044433.1">
    <property type="nucleotide sequence ID" value="NZ_AGJL01000021.1"/>
</dbReference>
<dbReference type="GO" id="GO:0003700">
    <property type="term" value="F:DNA-binding transcription factor activity"/>
    <property type="evidence" value="ECO:0007669"/>
    <property type="project" value="InterPro"/>
</dbReference>